<reference evidence="2 3" key="1">
    <citation type="submission" date="2024-10" db="EMBL/GenBank/DDBJ databases">
        <authorList>
            <person name="Kim D."/>
        </authorList>
    </citation>
    <scope>NUCLEOTIDE SEQUENCE [LARGE SCALE GENOMIC DNA]</scope>
    <source>
        <strain evidence="2">BH-2024</strain>
    </source>
</reference>
<feature type="region of interest" description="Disordered" evidence="1">
    <location>
        <begin position="1"/>
        <end position="55"/>
    </location>
</feature>
<feature type="compositionally biased region" description="Polar residues" evidence="1">
    <location>
        <begin position="39"/>
        <end position="55"/>
    </location>
</feature>
<evidence type="ECO:0000313" key="3">
    <source>
        <dbReference type="Proteomes" id="UP001620626"/>
    </source>
</evidence>
<organism evidence="2 3">
    <name type="scientific">Heterodera trifolii</name>
    <dbReference type="NCBI Taxonomy" id="157864"/>
    <lineage>
        <taxon>Eukaryota</taxon>
        <taxon>Metazoa</taxon>
        <taxon>Ecdysozoa</taxon>
        <taxon>Nematoda</taxon>
        <taxon>Chromadorea</taxon>
        <taxon>Rhabditida</taxon>
        <taxon>Tylenchina</taxon>
        <taxon>Tylenchomorpha</taxon>
        <taxon>Tylenchoidea</taxon>
        <taxon>Heteroderidae</taxon>
        <taxon>Heteroderinae</taxon>
        <taxon>Heterodera</taxon>
    </lineage>
</organism>
<evidence type="ECO:0000313" key="2">
    <source>
        <dbReference type="EMBL" id="KAL3115875.1"/>
    </source>
</evidence>
<dbReference type="EMBL" id="JBICBT010000362">
    <property type="protein sequence ID" value="KAL3115875.1"/>
    <property type="molecule type" value="Genomic_DNA"/>
</dbReference>
<sequence>MKVPIKIGTTSGTSKRRSQSISSHCASRTTTKAHKQWEENNANKTPRQSSTDCAHSCSSTIAVPICLFDERKWRRTKGERKAFAFRSGGEGRALLAFHAQCLKMKALINST</sequence>
<proteinExistence type="predicted"/>
<gene>
    <name evidence="2" type="ORF">niasHT_007175</name>
</gene>
<evidence type="ECO:0000256" key="1">
    <source>
        <dbReference type="SAM" id="MobiDB-lite"/>
    </source>
</evidence>
<dbReference type="Proteomes" id="UP001620626">
    <property type="component" value="Unassembled WGS sequence"/>
</dbReference>
<dbReference type="AlphaFoldDB" id="A0ABD2LKW5"/>
<feature type="compositionally biased region" description="Polar residues" evidence="1">
    <location>
        <begin position="8"/>
        <end position="30"/>
    </location>
</feature>
<comment type="caution">
    <text evidence="2">The sequence shown here is derived from an EMBL/GenBank/DDBJ whole genome shotgun (WGS) entry which is preliminary data.</text>
</comment>
<accession>A0ABD2LKW5</accession>
<name>A0ABD2LKW5_9BILA</name>
<keyword evidence="3" id="KW-1185">Reference proteome</keyword>
<protein>
    <submittedName>
        <fullName evidence="2">Uncharacterized protein</fullName>
    </submittedName>
</protein>